<dbReference type="OrthoDB" id="9814648at2"/>
<dbReference type="InterPro" id="IPR000182">
    <property type="entry name" value="GNAT_dom"/>
</dbReference>
<dbReference type="STRING" id="1912961.BU204_29230"/>
<evidence type="ECO:0000313" key="3">
    <source>
        <dbReference type="Proteomes" id="UP000185596"/>
    </source>
</evidence>
<gene>
    <name evidence="2" type="ORF">BU204_29230</name>
</gene>
<dbReference type="PROSITE" id="PS51186">
    <property type="entry name" value="GNAT"/>
    <property type="match status" value="2"/>
</dbReference>
<dbReference type="RefSeq" id="WP_075129001.1">
    <property type="nucleotide sequence ID" value="NZ_MSIE01000061.1"/>
</dbReference>
<dbReference type="InterPro" id="IPR016181">
    <property type="entry name" value="Acyl_CoA_acyltransferase"/>
</dbReference>
<dbReference type="InterPro" id="IPR051908">
    <property type="entry name" value="Ribosomal_N-acetyltransferase"/>
</dbReference>
<dbReference type="GO" id="GO:0005737">
    <property type="term" value="C:cytoplasm"/>
    <property type="evidence" value="ECO:0007669"/>
    <property type="project" value="TreeGrafter"/>
</dbReference>
<accession>A0A1Q8CDM4</accession>
<sequence>MTVRRKVLNSSGHVALAEVLEGDAELLDRRGDGAFDAEEDDRRPPTDVVVHRLAVVDLSDGELVGQVSWNAVSRGRTEATAAWNVGMSLLPAARGRGVGLRTLRLFVAHLFETTDLHRLEASVEVENVAAQRVLGRGGFRAEGVLRGARARAGEHRDMLLFGLLRADLTPPPPSGGEREVVIERDGVALAVPVAGEREKFYVEAAGDFEVDRDDRPQVTLPARSSLLSVLDAATRTLLGGVSWHAVDYGGTLGCSAWNIGIGLLPPERGRGVGSTAQRLLAEHLFATTEVDRVEASTDVDNIAEQKALAKAGFTREGVLRGAQLRGGVRRDLVHFGKLRTDE</sequence>
<dbReference type="Gene3D" id="3.40.630.30">
    <property type="match status" value="2"/>
</dbReference>
<feature type="domain" description="N-acetyltransferase" evidence="1">
    <location>
        <begin position="14"/>
        <end position="163"/>
    </location>
</feature>
<dbReference type="AlphaFoldDB" id="A0A1Q8CDM4"/>
<evidence type="ECO:0000259" key="1">
    <source>
        <dbReference type="PROSITE" id="PS51186"/>
    </source>
</evidence>
<dbReference type="PANTHER" id="PTHR43441:SF10">
    <property type="entry name" value="ACETYLTRANSFERASE"/>
    <property type="match status" value="1"/>
</dbReference>
<dbReference type="Proteomes" id="UP000185596">
    <property type="component" value="Unassembled WGS sequence"/>
</dbReference>
<dbReference type="EMBL" id="MSIE01000061">
    <property type="protein sequence ID" value="OLF12467.1"/>
    <property type="molecule type" value="Genomic_DNA"/>
</dbReference>
<dbReference type="Pfam" id="PF13302">
    <property type="entry name" value="Acetyltransf_3"/>
    <property type="match status" value="2"/>
</dbReference>
<dbReference type="SUPFAM" id="SSF55729">
    <property type="entry name" value="Acyl-CoA N-acyltransferases (Nat)"/>
    <property type="match status" value="2"/>
</dbReference>
<name>A0A1Q8CDM4_9PSEU</name>
<organism evidence="2 3">
    <name type="scientific">Actinophytocola xanthii</name>
    <dbReference type="NCBI Taxonomy" id="1912961"/>
    <lineage>
        <taxon>Bacteria</taxon>
        <taxon>Bacillati</taxon>
        <taxon>Actinomycetota</taxon>
        <taxon>Actinomycetes</taxon>
        <taxon>Pseudonocardiales</taxon>
        <taxon>Pseudonocardiaceae</taxon>
    </lineage>
</organism>
<evidence type="ECO:0000313" key="2">
    <source>
        <dbReference type="EMBL" id="OLF12467.1"/>
    </source>
</evidence>
<reference evidence="2 3" key="1">
    <citation type="submission" date="2016-12" db="EMBL/GenBank/DDBJ databases">
        <title>The draft genome sequence of Actinophytocola sp. 11-183.</title>
        <authorList>
            <person name="Wang W."/>
            <person name="Yuan L."/>
        </authorList>
    </citation>
    <scope>NUCLEOTIDE SEQUENCE [LARGE SCALE GENOMIC DNA]</scope>
    <source>
        <strain evidence="2 3">11-183</strain>
    </source>
</reference>
<keyword evidence="3" id="KW-1185">Reference proteome</keyword>
<protein>
    <recommendedName>
        <fullName evidence="1">N-acetyltransferase domain-containing protein</fullName>
    </recommendedName>
</protein>
<proteinExistence type="predicted"/>
<dbReference type="GO" id="GO:1990189">
    <property type="term" value="F:protein N-terminal-serine acetyltransferase activity"/>
    <property type="evidence" value="ECO:0007669"/>
    <property type="project" value="TreeGrafter"/>
</dbReference>
<feature type="domain" description="N-acetyltransferase" evidence="1">
    <location>
        <begin position="180"/>
        <end position="342"/>
    </location>
</feature>
<dbReference type="GO" id="GO:0008999">
    <property type="term" value="F:protein-N-terminal-alanine acetyltransferase activity"/>
    <property type="evidence" value="ECO:0007669"/>
    <property type="project" value="TreeGrafter"/>
</dbReference>
<comment type="caution">
    <text evidence="2">The sequence shown here is derived from an EMBL/GenBank/DDBJ whole genome shotgun (WGS) entry which is preliminary data.</text>
</comment>
<dbReference type="PANTHER" id="PTHR43441">
    <property type="entry name" value="RIBOSOMAL-PROTEIN-SERINE ACETYLTRANSFERASE"/>
    <property type="match status" value="1"/>
</dbReference>